<feature type="transmembrane region" description="Helical" evidence="7">
    <location>
        <begin position="74"/>
        <end position="93"/>
    </location>
</feature>
<dbReference type="Proteomes" id="UP001156905">
    <property type="component" value="Unassembled WGS sequence"/>
</dbReference>
<evidence type="ECO:0000256" key="5">
    <source>
        <dbReference type="ARBA" id="ARBA00022989"/>
    </source>
</evidence>
<dbReference type="PANTHER" id="PTHR33452">
    <property type="entry name" value="OXIDOREDUCTASE CATD-RELATED"/>
    <property type="match status" value="1"/>
</dbReference>
<protein>
    <recommendedName>
        <fullName evidence="10">DoxX family protein</fullName>
    </recommendedName>
</protein>
<evidence type="ECO:0000256" key="4">
    <source>
        <dbReference type="ARBA" id="ARBA00022692"/>
    </source>
</evidence>
<keyword evidence="3" id="KW-1003">Cell membrane</keyword>
<keyword evidence="5 7" id="KW-1133">Transmembrane helix</keyword>
<gene>
    <name evidence="8" type="ORF">GCM10007857_45770</name>
</gene>
<dbReference type="Pfam" id="PF07681">
    <property type="entry name" value="DoxX"/>
    <property type="match status" value="1"/>
</dbReference>
<keyword evidence="4 7" id="KW-0812">Transmembrane</keyword>
<dbReference type="InterPro" id="IPR032808">
    <property type="entry name" value="DoxX"/>
</dbReference>
<feature type="transmembrane region" description="Helical" evidence="7">
    <location>
        <begin position="105"/>
        <end position="126"/>
    </location>
</feature>
<comment type="subcellular location">
    <subcellularLocation>
        <location evidence="1">Cell membrane</location>
        <topology evidence="1">Multi-pass membrane protein</topology>
    </subcellularLocation>
</comment>
<dbReference type="InterPro" id="IPR051907">
    <property type="entry name" value="DoxX-like_oxidoreductase"/>
</dbReference>
<organism evidence="8 9">
    <name type="scientific">Bradyrhizobium iriomotense</name>
    <dbReference type="NCBI Taxonomy" id="441950"/>
    <lineage>
        <taxon>Bacteria</taxon>
        <taxon>Pseudomonadati</taxon>
        <taxon>Pseudomonadota</taxon>
        <taxon>Alphaproteobacteria</taxon>
        <taxon>Hyphomicrobiales</taxon>
        <taxon>Nitrobacteraceae</taxon>
        <taxon>Bradyrhizobium</taxon>
    </lineage>
</organism>
<evidence type="ECO:0000256" key="1">
    <source>
        <dbReference type="ARBA" id="ARBA00004651"/>
    </source>
</evidence>
<proteinExistence type="inferred from homology"/>
<reference evidence="9" key="1">
    <citation type="journal article" date="2019" name="Int. J. Syst. Evol. Microbiol.">
        <title>The Global Catalogue of Microorganisms (GCM) 10K type strain sequencing project: providing services to taxonomists for standard genome sequencing and annotation.</title>
        <authorList>
            <consortium name="The Broad Institute Genomics Platform"/>
            <consortium name="The Broad Institute Genome Sequencing Center for Infectious Disease"/>
            <person name="Wu L."/>
            <person name="Ma J."/>
        </authorList>
    </citation>
    <scope>NUCLEOTIDE SEQUENCE [LARGE SCALE GENOMIC DNA]</scope>
    <source>
        <strain evidence="9">NBRC 102520</strain>
    </source>
</reference>
<evidence type="ECO:0000256" key="7">
    <source>
        <dbReference type="SAM" id="Phobius"/>
    </source>
</evidence>
<keyword evidence="6 7" id="KW-0472">Membrane</keyword>
<evidence type="ECO:0000313" key="8">
    <source>
        <dbReference type="EMBL" id="GLR87865.1"/>
    </source>
</evidence>
<evidence type="ECO:0000256" key="2">
    <source>
        <dbReference type="ARBA" id="ARBA00006679"/>
    </source>
</evidence>
<comment type="similarity">
    <text evidence="2">Belongs to the DoxX family.</text>
</comment>
<dbReference type="RefSeq" id="WP_284268932.1">
    <property type="nucleotide sequence ID" value="NZ_BSOW01000016.1"/>
</dbReference>
<evidence type="ECO:0000256" key="6">
    <source>
        <dbReference type="ARBA" id="ARBA00023136"/>
    </source>
</evidence>
<keyword evidence="9" id="KW-1185">Reference proteome</keyword>
<feature type="transmembrane region" description="Helical" evidence="7">
    <location>
        <begin position="49"/>
        <end position="67"/>
    </location>
</feature>
<comment type="caution">
    <text evidence="8">The sequence shown here is derived from an EMBL/GenBank/DDBJ whole genome shotgun (WGS) entry which is preliminary data.</text>
</comment>
<evidence type="ECO:0008006" key="10">
    <source>
        <dbReference type="Google" id="ProtNLM"/>
    </source>
</evidence>
<feature type="transmembrane region" description="Helical" evidence="7">
    <location>
        <begin position="12"/>
        <end position="29"/>
    </location>
</feature>
<evidence type="ECO:0000256" key="3">
    <source>
        <dbReference type="ARBA" id="ARBA00022475"/>
    </source>
</evidence>
<accession>A0ABQ6B4P6</accession>
<evidence type="ECO:0000313" key="9">
    <source>
        <dbReference type="Proteomes" id="UP001156905"/>
    </source>
</evidence>
<dbReference type="PANTHER" id="PTHR33452:SF4">
    <property type="entry name" value="BLL4328 PROTEIN"/>
    <property type="match status" value="1"/>
</dbReference>
<name>A0ABQ6B4P6_9BRAD</name>
<sequence length="132" mass="14475">MDVDRIAAQSQPYLLSLFRFITGLLLFQFGVAKLFKFPPVEMFADVTPLSLWGIAGMIELVFGGLLMLGLFTRLVAFVLSGEMAFAYFIEHLPHSFFPLVNEGTLAILFCFACLYLAAAGGGPVSVDAMRRA</sequence>
<dbReference type="EMBL" id="BSOW01000016">
    <property type="protein sequence ID" value="GLR87865.1"/>
    <property type="molecule type" value="Genomic_DNA"/>
</dbReference>